<feature type="domain" description="Glycosyltransferase 2-like" evidence="8">
    <location>
        <begin position="8"/>
        <end position="170"/>
    </location>
</feature>
<evidence type="ECO:0000256" key="5">
    <source>
        <dbReference type="ARBA" id="ARBA00022989"/>
    </source>
</evidence>
<dbReference type="InterPro" id="IPR050256">
    <property type="entry name" value="Glycosyltransferase_2"/>
</dbReference>
<keyword evidence="4 7" id="KW-0812">Transmembrane</keyword>
<dbReference type="Gene3D" id="3.90.550.10">
    <property type="entry name" value="Spore Coat Polysaccharide Biosynthesis Protein SpsA, Chain A"/>
    <property type="match status" value="1"/>
</dbReference>
<protein>
    <submittedName>
        <fullName evidence="9">Glycosyltransferase</fullName>
    </submittedName>
</protein>
<feature type="transmembrane region" description="Helical" evidence="7">
    <location>
        <begin position="233"/>
        <end position="255"/>
    </location>
</feature>
<evidence type="ECO:0000313" key="10">
    <source>
        <dbReference type="Proteomes" id="UP000252669"/>
    </source>
</evidence>
<keyword evidence="2" id="KW-0328">Glycosyltransferase</keyword>
<evidence type="ECO:0000313" key="9">
    <source>
        <dbReference type="EMBL" id="RBQ29244.1"/>
    </source>
</evidence>
<evidence type="ECO:0000259" key="8">
    <source>
        <dbReference type="Pfam" id="PF00535"/>
    </source>
</evidence>
<proteinExistence type="predicted"/>
<accession>A0A366MUI2</accession>
<sequence>MNNDILVSVVAPVFNEEDCIKKYIDETIKVLKLNYLNYELLLIDDGSIDNTTKIIEKILLNEKNIRLISLSRNYGREIAMTAGLDSCIGDYVVMMDSDLQDSPSLIPSLINKAIEEKYDIVYAARTSRDGESFLKKISSKLFYRITTKLTGLKIPDDAGDFRVFNRKAVNSLIQLKESNRYMKMLYAYVGFSVGSIPFNREKRFAGTTKYNYFKLINASLDAIISFSSMPLRIVSLLSVLISFLLFLTSGGVFIYKLLDSTNSIASGWASTIVLITFLFSMLFIFLAVISEYISRILVESKNRPLYYIKKESNSSVLRDKNIVDDL</sequence>
<evidence type="ECO:0000256" key="6">
    <source>
        <dbReference type="ARBA" id="ARBA00023136"/>
    </source>
</evidence>
<dbReference type="InterPro" id="IPR029044">
    <property type="entry name" value="Nucleotide-diphossugar_trans"/>
</dbReference>
<keyword evidence="5 7" id="KW-1133">Transmembrane helix</keyword>
<organism evidence="9 10">
    <name type="scientific">Aliarcobacter vitoriensis</name>
    <dbReference type="NCBI Taxonomy" id="2011099"/>
    <lineage>
        <taxon>Bacteria</taxon>
        <taxon>Pseudomonadati</taxon>
        <taxon>Campylobacterota</taxon>
        <taxon>Epsilonproteobacteria</taxon>
        <taxon>Campylobacterales</taxon>
        <taxon>Arcobacteraceae</taxon>
        <taxon>Aliarcobacter</taxon>
    </lineage>
</organism>
<evidence type="ECO:0000256" key="4">
    <source>
        <dbReference type="ARBA" id="ARBA00022692"/>
    </source>
</evidence>
<dbReference type="RefSeq" id="WP_113894136.1">
    <property type="nucleotide sequence ID" value="NZ_JANJGA010000008.1"/>
</dbReference>
<dbReference type="PANTHER" id="PTHR48090:SF1">
    <property type="entry name" value="PROPHAGE BACTOPRENOL GLUCOSYL TRANSFERASE HOMOLOG"/>
    <property type="match status" value="1"/>
</dbReference>
<evidence type="ECO:0000256" key="3">
    <source>
        <dbReference type="ARBA" id="ARBA00022679"/>
    </source>
</evidence>
<keyword evidence="6 7" id="KW-0472">Membrane</keyword>
<evidence type="ECO:0000256" key="1">
    <source>
        <dbReference type="ARBA" id="ARBA00004141"/>
    </source>
</evidence>
<dbReference type="InterPro" id="IPR001173">
    <property type="entry name" value="Glyco_trans_2-like"/>
</dbReference>
<evidence type="ECO:0000256" key="2">
    <source>
        <dbReference type="ARBA" id="ARBA00022676"/>
    </source>
</evidence>
<dbReference type="GO" id="GO:0005886">
    <property type="term" value="C:plasma membrane"/>
    <property type="evidence" value="ECO:0007669"/>
    <property type="project" value="TreeGrafter"/>
</dbReference>
<gene>
    <name evidence="9" type="ORF">CRU91_05285</name>
</gene>
<name>A0A366MUI2_9BACT</name>
<dbReference type="GO" id="GO:0016757">
    <property type="term" value="F:glycosyltransferase activity"/>
    <property type="evidence" value="ECO:0007669"/>
    <property type="project" value="UniProtKB-KW"/>
</dbReference>
<reference evidence="9 10" key="1">
    <citation type="submission" date="2017-10" db="EMBL/GenBank/DDBJ databases">
        <title>Genomics of the genus Arcobacter.</title>
        <authorList>
            <person name="Perez-Cataluna A."/>
            <person name="Figueras M.J."/>
        </authorList>
    </citation>
    <scope>NUCLEOTIDE SEQUENCE [LARGE SCALE GENOMIC DNA]</scope>
    <source>
        <strain evidence="9 10">CECT 9230</strain>
    </source>
</reference>
<evidence type="ECO:0000256" key="7">
    <source>
        <dbReference type="SAM" id="Phobius"/>
    </source>
</evidence>
<comment type="caution">
    <text evidence="9">The sequence shown here is derived from an EMBL/GenBank/DDBJ whole genome shotgun (WGS) entry which is preliminary data.</text>
</comment>
<dbReference type="AlphaFoldDB" id="A0A366MUI2"/>
<dbReference type="SUPFAM" id="SSF53448">
    <property type="entry name" value="Nucleotide-diphospho-sugar transferases"/>
    <property type="match status" value="1"/>
</dbReference>
<dbReference type="Pfam" id="PF00535">
    <property type="entry name" value="Glycos_transf_2"/>
    <property type="match status" value="1"/>
</dbReference>
<comment type="subcellular location">
    <subcellularLocation>
        <location evidence="1">Membrane</location>
        <topology evidence="1">Multi-pass membrane protein</topology>
    </subcellularLocation>
</comment>
<dbReference type="Proteomes" id="UP000252669">
    <property type="component" value="Unassembled WGS sequence"/>
</dbReference>
<dbReference type="PANTHER" id="PTHR48090">
    <property type="entry name" value="UNDECAPRENYL-PHOSPHATE 4-DEOXY-4-FORMAMIDO-L-ARABINOSE TRANSFERASE-RELATED"/>
    <property type="match status" value="1"/>
</dbReference>
<dbReference type="CDD" id="cd04187">
    <property type="entry name" value="DPM1_like_bac"/>
    <property type="match status" value="1"/>
</dbReference>
<dbReference type="OrthoDB" id="9802649at2"/>
<keyword evidence="10" id="KW-1185">Reference proteome</keyword>
<feature type="transmembrane region" description="Helical" evidence="7">
    <location>
        <begin position="267"/>
        <end position="293"/>
    </location>
</feature>
<keyword evidence="3" id="KW-0808">Transferase</keyword>
<dbReference type="EMBL" id="PDKB01000007">
    <property type="protein sequence ID" value="RBQ29244.1"/>
    <property type="molecule type" value="Genomic_DNA"/>
</dbReference>